<dbReference type="SUPFAM" id="SSF56112">
    <property type="entry name" value="Protein kinase-like (PK-like)"/>
    <property type="match status" value="1"/>
</dbReference>
<dbReference type="InterPro" id="IPR000330">
    <property type="entry name" value="SNF2_N"/>
</dbReference>
<name>A0ABD3HPW9_9MARC</name>
<keyword evidence="4" id="KW-0378">Hydrolase</keyword>
<feature type="compositionally biased region" description="Polar residues" evidence="7">
    <location>
        <begin position="1007"/>
        <end position="1022"/>
    </location>
</feature>
<dbReference type="Gene3D" id="3.30.200.20">
    <property type="entry name" value="Phosphorylase Kinase, domain 1"/>
    <property type="match status" value="1"/>
</dbReference>
<evidence type="ECO:0008006" key="13">
    <source>
        <dbReference type="Google" id="ProtNLM"/>
    </source>
</evidence>
<protein>
    <recommendedName>
        <fullName evidence="13">Protein kinase domain-containing protein</fullName>
    </recommendedName>
</protein>
<dbReference type="PROSITE" id="PS00107">
    <property type="entry name" value="PROTEIN_KINASE_ATP"/>
    <property type="match status" value="1"/>
</dbReference>
<feature type="region of interest" description="Disordered" evidence="7">
    <location>
        <begin position="1"/>
        <end position="31"/>
    </location>
</feature>
<evidence type="ECO:0000259" key="8">
    <source>
        <dbReference type="PROSITE" id="PS50011"/>
    </source>
</evidence>
<dbReference type="InterPro" id="IPR001650">
    <property type="entry name" value="Helicase_C-like"/>
</dbReference>
<dbReference type="EMBL" id="JBJQOH010000003">
    <property type="protein sequence ID" value="KAL3691384.1"/>
    <property type="molecule type" value="Genomic_DNA"/>
</dbReference>
<feature type="region of interest" description="Disordered" evidence="7">
    <location>
        <begin position="1035"/>
        <end position="1109"/>
    </location>
</feature>
<evidence type="ECO:0000256" key="5">
    <source>
        <dbReference type="ARBA" id="ARBA00022840"/>
    </source>
</evidence>
<feature type="domain" description="Protein kinase" evidence="8">
    <location>
        <begin position="1506"/>
        <end position="1800"/>
    </location>
</feature>
<feature type="compositionally biased region" description="Basic and acidic residues" evidence="7">
    <location>
        <begin position="1075"/>
        <end position="1084"/>
    </location>
</feature>
<keyword evidence="5 6" id="KW-0067">ATP-binding</keyword>
<reference evidence="11 12" key="1">
    <citation type="submission" date="2024-09" db="EMBL/GenBank/DDBJ databases">
        <title>Chromosome-scale assembly of Riccia sorocarpa.</title>
        <authorList>
            <person name="Paukszto L."/>
        </authorList>
    </citation>
    <scope>NUCLEOTIDE SEQUENCE [LARGE SCALE GENOMIC DNA]</scope>
    <source>
        <strain evidence="11">LP-2024</strain>
        <tissue evidence="11">Aerial parts of the thallus</tissue>
    </source>
</reference>
<evidence type="ECO:0000256" key="2">
    <source>
        <dbReference type="ARBA" id="ARBA00022741"/>
    </source>
</evidence>
<dbReference type="InterPro" id="IPR038718">
    <property type="entry name" value="SNF2-like_sf"/>
</dbReference>
<dbReference type="Gene3D" id="1.10.510.10">
    <property type="entry name" value="Transferase(Phosphotransferase) domain 1"/>
    <property type="match status" value="1"/>
</dbReference>
<evidence type="ECO:0000313" key="11">
    <source>
        <dbReference type="EMBL" id="KAL3691384.1"/>
    </source>
</evidence>
<dbReference type="CDD" id="cd13999">
    <property type="entry name" value="STKc_MAP3K-like"/>
    <property type="match status" value="1"/>
</dbReference>
<evidence type="ECO:0000259" key="9">
    <source>
        <dbReference type="PROSITE" id="PS51192"/>
    </source>
</evidence>
<dbReference type="GO" id="GO:0005524">
    <property type="term" value="F:ATP binding"/>
    <property type="evidence" value="ECO:0007669"/>
    <property type="project" value="UniProtKB-UniRule"/>
</dbReference>
<comment type="caution">
    <text evidence="11">The sequence shown here is derived from an EMBL/GenBank/DDBJ whole genome shotgun (WGS) entry which is preliminary data.</text>
</comment>
<feature type="compositionally biased region" description="Basic and acidic residues" evidence="7">
    <location>
        <begin position="1396"/>
        <end position="1412"/>
    </location>
</feature>
<dbReference type="Gene3D" id="1.20.120.850">
    <property type="entry name" value="SWI2/SNF2 ATPases, N-terminal domain"/>
    <property type="match status" value="1"/>
</dbReference>
<feature type="region of interest" description="Disordered" evidence="7">
    <location>
        <begin position="1296"/>
        <end position="1325"/>
    </location>
</feature>
<organism evidence="11 12">
    <name type="scientific">Riccia sorocarpa</name>
    <dbReference type="NCBI Taxonomy" id="122646"/>
    <lineage>
        <taxon>Eukaryota</taxon>
        <taxon>Viridiplantae</taxon>
        <taxon>Streptophyta</taxon>
        <taxon>Embryophyta</taxon>
        <taxon>Marchantiophyta</taxon>
        <taxon>Marchantiopsida</taxon>
        <taxon>Marchantiidae</taxon>
        <taxon>Marchantiales</taxon>
        <taxon>Ricciaceae</taxon>
        <taxon>Riccia</taxon>
    </lineage>
</organism>
<evidence type="ECO:0000256" key="4">
    <source>
        <dbReference type="ARBA" id="ARBA00022801"/>
    </source>
</evidence>
<keyword evidence="3" id="KW-0418">Kinase</keyword>
<dbReference type="Gene3D" id="3.40.50.300">
    <property type="entry name" value="P-loop containing nucleotide triphosphate hydrolases"/>
    <property type="match status" value="1"/>
</dbReference>
<feature type="compositionally biased region" description="Polar residues" evidence="7">
    <location>
        <begin position="908"/>
        <end position="920"/>
    </location>
</feature>
<sequence>MRISGAPSMIRKSSSSNSIGSAELHQKQKKFIPPIRVTGAIQPTLSRRTLGPQSNAGEVDSLNFTPSSVTTSTNLIPVVRQLDKDIITLTDDDDPKAPEDNDCERGSSALLSLPNKRQGVVRTGEPYGRKKARLGVGSIKLGFKPPAPAGTKSLSPKHLDSSSCVHPNEPTGFSSGSNKPKIVGRSKGSAGDEPSSSYFCVMYCTRKVNAKHKGPWSDGVLISRGRSCVLQDTDGKIVTKDNCHRCGDMSEGATFPLGKFEVEIMKTSTEQDFLSGKIFSGAVDELVNTLTNPVNRRSFRKPVILRSSKGGAAAGSSTHLSSTVKDDSLLLNAREVQRGAKPVIVDPYLACKLRKHQQEGVKFMYECVMGVRSHKFTGCLLADAMGLGKTLQVIALIWTLLHQICKWLGNERLKALIVHSGASASDVNRKLSTFQLGKVSPVLVTSYELLRKYNDDLVSAKPDLLVCDEAHRLKNCAGNKTIGALLGLQCSMKILLTGTPVQNDLMEFYAMLDFSNRGLLGTLSAFKRLYADPIEKSRDRNATEEEKNLGRKRSEELMTRTRPYILQRSSDVNLMYLPEKMELVVFCKLQAPQISLYQKFLSSKTVETLFNTSSQSAVILSAIGTLRKICNHPKLVHDEVTSEKSQRSPGRSEDLSGPSEIISESDWTSSGKLNCLYKIMSAVHLHKSSGTADKIVVVSNFTQTLDIIEKLCVAKGWKWLRLDGSTDVSERQTKVDRFNVGYGVERVFLLSSKAGGSGLNLVGANRLVLFDPDWNPATDAQAMARVWRDGQKKPVLIYRLLSTGSIEEKIYQRQIMKQEVAAAVGELGAGRSGHGERHFSREELRELFTLRLETRCDTHDLLARSVSRQSGRWRDFSQELQDYALEEAIQTGVVTFVYRNVAERDTNSPDVSTGDDSSFMASRGDNHGSYNQGDELCAQELPYGVIESCRLSESDCHFPPSMNLSSTELSEDRQQNYRTEDCYLPGSERSAPTLPPEDVDNLKDQGISLTNSSRPGTSTSSDVEVDTFERCMEHPYTLGTSSSPAANLSRPNSASPERVSDGEIYSADDSGLSKSQHEDCHLDHCPPSFQNNSQLETTSEPDKGQLSTSLRPVETPDIICQSENQCSCLLGCKGHKLLTYMLETLRPVASDLDDLEALDMPFLSSMELELKLQRTEFSPKKLWEGFKLFVTGFLLGIKQDQIFYGCSTLGLILDECNGDNASTAESTFCKSLPLVLSALSRSHGSDRVKLHTLLSLHEDREQLILTPVGRFLIELTRRCDLTDGAVSCQARITRGSQKTESERRRSGIHLMSREGNAGRSVDRSPRQDLAELGAVRSNFVVEGFDEQSSKIGRNSKTVTISTHMIRPLIERAIEICRSIEEDTTYRRPTATGEQNHGSDNKEQVDSEAETRTHVNMSRGRGAGRGNAGPLSEIREETHDPTADSPIQSPRPAAADEKKKGKVKIDIAEMDAAMYKVHGKFGQAMAEEDKAQLAQIDPSWEIDPSKLALKMKLGHGSFGTVHRATYDGQDVAVKIFNWDDALCSPGEVLFHKRKFLREVEIISLLNHPNITRFIGYWAGGAEHQVPSSDMGRQGFYTLKAGTHMLLMEYISGGSLRSLWISAKRAGRCRLGYKTIMQLALDTARGLAYLHSKKISHRDMKPDNLLLDDRLKVKIADFGESRVQAASDLDMSKRTGTYGYMAPEVLAGTATTGYNHKCDVFSFAMVIYEIYVMDVPYKEMKRQHLSVRDMAHIMCDKGIRPEIPKWCPTFLKNLMKNCWASNPAERPEMAEVVRMIEAQPVSNCCLKVTEACDSCDVFCTTFTQSD</sequence>
<feature type="compositionally biased region" description="Basic and acidic residues" evidence="7">
    <location>
        <begin position="638"/>
        <end position="654"/>
    </location>
</feature>
<keyword evidence="12" id="KW-1185">Reference proteome</keyword>
<dbReference type="InterPro" id="IPR011009">
    <property type="entry name" value="Kinase-like_dom_sf"/>
</dbReference>
<dbReference type="GO" id="GO:0016301">
    <property type="term" value="F:kinase activity"/>
    <property type="evidence" value="ECO:0007669"/>
    <property type="project" value="UniProtKB-KW"/>
</dbReference>
<gene>
    <name evidence="11" type="ORF">R1sor_005035</name>
</gene>
<dbReference type="SMART" id="SM00220">
    <property type="entry name" value="S_TKc"/>
    <property type="match status" value="1"/>
</dbReference>
<dbReference type="PROSITE" id="PS51194">
    <property type="entry name" value="HELICASE_CTER"/>
    <property type="match status" value="1"/>
</dbReference>
<dbReference type="Pfam" id="PF00069">
    <property type="entry name" value="Pkinase"/>
    <property type="match status" value="1"/>
</dbReference>
<dbReference type="SUPFAM" id="SSF52540">
    <property type="entry name" value="P-loop containing nucleoside triphosphate hydrolases"/>
    <property type="match status" value="2"/>
</dbReference>
<feature type="domain" description="Helicase ATP-binding" evidence="9">
    <location>
        <begin position="370"/>
        <end position="518"/>
    </location>
</feature>
<dbReference type="GO" id="GO:0016787">
    <property type="term" value="F:hydrolase activity"/>
    <property type="evidence" value="ECO:0007669"/>
    <property type="project" value="UniProtKB-KW"/>
</dbReference>
<dbReference type="PROSITE" id="PS50011">
    <property type="entry name" value="PROTEIN_KINASE_DOM"/>
    <property type="match status" value="1"/>
</dbReference>
<feature type="compositionally biased region" description="Basic and acidic residues" evidence="7">
    <location>
        <begin position="1432"/>
        <end position="1441"/>
    </location>
</feature>
<dbReference type="Proteomes" id="UP001633002">
    <property type="component" value="Unassembled WGS sequence"/>
</dbReference>
<dbReference type="Gene3D" id="3.40.50.10810">
    <property type="entry name" value="Tandem AAA-ATPase domain"/>
    <property type="match status" value="2"/>
</dbReference>
<dbReference type="InterPro" id="IPR050496">
    <property type="entry name" value="SNF2_RAD54_helicase_repair"/>
</dbReference>
<dbReference type="InterPro" id="IPR017441">
    <property type="entry name" value="Protein_kinase_ATP_BS"/>
</dbReference>
<feature type="region of interest" description="Disordered" evidence="7">
    <location>
        <begin position="905"/>
        <end position="927"/>
    </location>
</feature>
<dbReference type="InterPro" id="IPR049730">
    <property type="entry name" value="SNF2/RAD54-like_C"/>
</dbReference>
<dbReference type="PANTHER" id="PTHR45629:SF7">
    <property type="entry name" value="DNA EXCISION REPAIR PROTEIN ERCC-6-RELATED"/>
    <property type="match status" value="1"/>
</dbReference>
<dbReference type="PROSITE" id="PS51192">
    <property type="entry name" value="HELICASE_ATP_BIND_1"/>
    <property type="match status" value="1"/>
</dbReference>
<feature type="compositionally biased region" description="Polar residues" evidence="7">
    <location>
        <begin position="1038"/>
        <end position="1055"/>
    </location>
</feature>
<dbReference type="InterPro" id="IPR027417">
    <property type="entry name" value="P-loop_NTPase"/>
</dbReference>
<evidence type="ECO:0000256" key="1">
    <source>
        <dbReference type="ARBA" id="ARBA00022679"/>
    </source>
</evidence>
<feature type="region of interest" description="Disordered" evidence="7">
    <location>
        <begin position="1384"/>
        <end position="1461"/>
    </location>
</feature>
<dbReference type="CDD" id="cd18793">
    <property type="entry name" value="SF2_C_SNF"/>
    <property type="match status" value="1"/>
</dbReference>
<dbReference type="PROSITE" id="PS00108">
    <property type="entry name" value="PROTEIN_KINASE_ST"/>
    <property type="match status" value="1"/>
</dbReference>
<feature type="domain" description="Helicase C-terminal" evidence="10">
    <location>
        <begin position="678"/>
        <end position="845"/>
    </location>
</feature>
<dbReference type="InterPro" id="IPR014001">
    <property type="entry name" value="Helicase_ATP-bd"/>
</dbReference>
<dbReference type="PANTHER" id="PTHR45629">
    <property type="entry name" value="SNF2/RAD54 FAMILY MEMBER"/>
    <property type="match status" value="1"/>
</dbReference>
<evidence type="ECO:0000259" key="10">
    <source>
        <dbReference type="PROSITE" id="PS51194"/>
    </source>
</evidence>
<proteinExistence type="predicted"/>
<feature type="region of interest" description="Disordered" evidence="7">
    <location>
        <begin position="146"/>
        <end position="194"/>
    </location>
</feature>
<feature type="region of interest" description="Disordered" evidence="7">
    <location>
        <begin position="981"/>
        <end position="1023"/>
    </location>
</feature>
<dbReference type="Pfam" id="PF00176">
    <property type="entry name" value="SNF2-rel_dom"/>
    <property type="match status" value="1"/>
</dbReference>
<feature type="region of interest" description="Disordered" evidence="7">
    <location>
        <begin position="638"/>
        <end position="663"/>
    </location>
</feature>
<keyword evidence="1" id="KW-0808">Transferase</keyword>
<feature type="binding site" evidence="6">
    <location>
        <position position="1533"/>
    </location>
    <ligand>
        <name>ATP</name>
        <dbReference type="ChEBI" id="CHEBI:30616"/>
    </ligand>
</feature>
<accession>A0ABD3HPW9</accession>
<dbReference type="SMART" id="SM00487">
    <property type="entry name" value="DEXDc"/>
    <property type="match status" value="1"/>
</dbReference>
<dbReference type="InterPro" id="IPR008271">
    <property type="entry name" value="Ser/Thr_kinase_AS"/>
</dbReference>
<dbReference type="Pfam" id="PF00271">
    <property type="entry name" value="Helicase_C"/>
    <property type="match status" value="1"/>
</dbReference>
<evidence type="ECO:0000256" key="6">
    <source>
        <dbReference type="PROSITE-ProRule" id="PRU10141"/>
    </source>
</evidence>
<dbReference type="InterPro" id="IPR000719">
    <property type="entry name" value="Prot_kinase_dom"/>
</dbReference>
<dbReference type="SMART" id="SM00490">
    <property type="entry name" value="HELICc"/>
    <property type="match status" value="1"/>
</dbReference>
<evidence type="ECO:0000313" key="12">
    <source>
        <dbReference type="Proteomes" id="UP001633002"/>
    </source>
</evidence>
<evidence type="ECO:0000256" key="7">
    <source>
        <dbReference type="SAM" id="MobiDB-lite"/>
    </source>
</evidence>
<feature type="compositionally biased region" description="Low complexity" evidence="7">
    <location>
        <begin position="8"/>
        <end position="21"/>
    </location>
</feature>
<feature type="compositionally biased region" description="Polar residues" evidence="7">
    <location>
        <begin position="1088"/>
        <end position="1098"/>
    </location>
</feature>
<evidence type="ECO:0000256" key="3">
    <source>
        <dbReference type="ARBA" id="ARBA00022777"/>
    </source>
</evidence>
<keyword evidence="2 6" id="KW-0547">Nucleotide-binding</keyword>
<feature type="compositionally biased region" description="Polar residues" evidence="7">
    <location>
        <begin position="161"/>
        <end position="178"/>
    </location>
</feature>